<dbReference type="Proteomes" id="UP000006322">
    <property type="component" value="Unassembled WGS sequence"/>
</dbReference>
<dbReference type="PANTHER" id="PTHR45138">
    <property type="entry name" value="REGULATORY COMPONENTS OF SENSORY TRANSDUCTION SYSTEM"/>
    <property type="match status" value="1"/>
</dbReference>
<dbReference type="InterPro" id="IPR043128">
    <property type="entry name" value="Rev_trsase/Diguanyl_cyclase"/>
</dbReference>
<dbReference type="GO" id="GO:0005886">
    <property type="term" value="C:plasma membrane"/>
    <property type="evidence" value="ECO:0007669"/>
    <property type="project" value="TreeGrafter"/>
</dbReference>
<dbReference type="InterPro" id="IPR000160">
    <property type="entry name" value="GGDEF_dom"/>
</dbReference>
<dbReference type="GO" id="GO:1902201">
    <property type="term" value="P:negative regulation of bacterial-type flagellum-dependent cell motility"/>
    <property type="evidence" value="ECO:0007669"/>
    <property type="project" value="TreeGrafter"/>
</dbReference>
<dbReference type="Pfam" id="PF00990">
    <property type="entry name" value="GGDEF"/>
    <property type="match status" value="1"/>
</dbReference>
<proteinExistence type="predicted"/>
<dbReference type="SUPFAM" id="SSF55073">
    <property type="entry name" value="Nucleotide cyclase"/>
    <property type="match status" value="1"/>
</dbReference>
<organism evidence="5 6">
    <name type="scientific">Paraglaciecola polaris LMG 21857</name>
    <dbReference type="NCBI Taxonomy" id="1129793"/>
    <lineage>
        <taxon>Bacteria</taxon>
        <taxon>Pseudomonadati</taxon>
        <taxon>Pseudomonadota</taxon>
        <taxon>Gammaproteobacteria</taxon>
        <taxon>Alteromonadales</taxon>
        <taxon>Alteromonadaceae</taxon>
        <taxon>Paraglaciecola</taxon>
    </lineage>
</organism>
<name>K6ZWL7_9ALTE</name>
<dbReference type="CDD" id="cd01949">
    <property type="entry name" value="GGDEF"/>
    <property type="match status" value="1"/>
</dbReference>
<dbReference type="InterPro" id="IPR029787">
    <property type="entry name" value="Nucleotide_cyclase"/>
</dbReference>
<dbReference type="FunFam" id="3.30.70.270:FF:000001">
    <property type="entry name" value="Diguanylate cyclase domain protein"/>
    <property type="match status" value="1"/>
</dbReference>
<dbReference type="AlphaFoldDB" id="K6ZWL7"/>
<sequence>MVLRNKTIELIETRLCEPLNQHMLRTSRLGLHAEGLLFLIELHQRKEFTDGFMNLAGYYSQSQQQKHRSHLITLEMQKAVKESHTDPLTGIANRRAFDEHIRDVWQSAIADRRPVVMFSADIDHFKLINDHFGHSRGDEILIQVAQCLDKVLSRDNDVVARVGGEEFAMVLPDTQLDGGQLMARTAVTAIEMLNIPHPASLVADWVTISLGCSWCQPRPGDNVTELIVAADQALYFAKKAGRNCASYMDVSQQNVALISPWIR</sequence>
<evidence type="ECO:0000256" key="2">
    <source>
        <dbReference type="ARBA" id="ARBA00012528"/>
    </source>
</evidence>
<dbReference type="EMBL" id="BAER01000049">
    <property type="protein sequence ID" value="GAC33178.1"/>
    <property type="molecule type" value="Genomic_DNA"/>
</dbReference>
<dbReference type="Gene3D" id="3.30.70.270">
    <property type="match status" value="1"/>
</dbReference>
<comment type="cofactor">
    <cofactor evidence="1">
        <name>Mg(2+)</name>
        <dbReference type="ChEBI" id="CHEBI:18420"/>
    </cofactor>
</comment>
<dbReference type="PROSITE" id="PS50887">
    <property type="entry name" value="GGDEF"/>
    <property type="match status" value="1"/>
</dbReference>
<evidence type="ECO:0000259" key="4">
    <source>
        <dbReference type="PROSITE" id="PS50887"/>
    </source>
</evidence>
<feature type="domain" description="GGDEF" evidence="4">
    <location>
        <begin position="113"/>
        <end position="250"/>
    </location>
</feature>
<evidence type="ECO:0000256" key="3">
    <source>
        <dbReference type="ARBA" id="ARBA00034247"/>
    </source>
</evidence>
<dbReference type="EC" id="2.7.7.65" evidence="2"/>
<gene>
    <name evidence="5" type="ORF">GPLA_2273</name>
</gene>
<evidence type="ECO:0000313" key="6">
    <source>
        <dbReference type="Proteomes" id="UP000006322"/>
    </source>
</evidence>
<dbReference type="GO" id="GO:0052621">
    <property type="term" value="F:diguanylate cyclase activity"/>
    <property type="evidence" value="ECO:0007669"/>
    <property type="project" value="UniProtKB-EC"/>
</dbReference>
<dbReference type="SMART" id="SM00267">
    <property type="entry name" value="GGDEF"/>
    <property type="match status" value="1"/>
</dbReference>
<accession>K6ZWL7</accession>
<reference evidence="6" key="1">
    <citation type="journal article" date="2014" name="Environ. Microbiol.">
        <title>Comparative genomics of the marine bacterial genus Glaciecola reveals the high degree of genomic diversity and genomic characteristic for cold adaptation.</title>
        <authorList>
            <person name="Qin Q.L."/>
            <person name="Xie B.B."/>
            <person name="Yu Y."/>
            <person name="Shu Y.L."/>
            <person name="Rong J.C."/>
            <person name="Zhang Y.J."/>
            <person name="Zhao D.L."/>
            <person name="Chen X.L."/>
            <person name="Zhang X.Y."/>
            <person name="Chen B."/>
            <person name="Zhou B.C."/>
            <person name="Zhang Y.Z."/>
        </authorList>
    </citation>
    <scope>NUCLEOTIDE SEQUENCE [LARGE SCALE GENOMIC DNA]</scope>
    <source>
        <strain evidence="6">LMG 21857</strain>
    </source>
</reference>
<keyword evidence="6" id="KW-1185">Reference proteome</keyword>
<dbReference type="PANTHER" id="PTHR45138:SF9">
    <property type="entry name" value="DIGUANYLATE CYCLASE DGCM-RELATED"/>
    <property type="match status" value="1"/>
</dbReference>
<evidence type="ECO:0000256" key="1">
    <source>
        <dbReference type="ARBA" id="ARBA00001946"/>
    </source>
</evidence>
<comment type="caution">
    <text evidence="5">The sequence shown here is derived from an EMBL/GenBank/DDBJ whole genome shotgun (WGS) entry which is preliminary data.</text>
</comment>
<protein>
    <recommendedName>
        <fullName evidence="2">diguanylate cyclase</fullName>
        <ecNumber evidence="2">2.7.7.65</ecNumber>
    </recommendedName>
</protein>
<dbReference type="GO" id="GO:0043709">
    <property type="term" value="P:cell adhesion involved in single-species biofilm formation"/>
    <property type="evidence" value="ECO:0007669"/>
    <property type="project" value="TreeGrafter"/>
</dbReference>
<evidence type="ECO:0000313" key="5">
    <source>
        <dbReference type="EMBL" id="GAC33178.1"/>
    </source>
</evidence>
<dbReference type="NCBIfam" id="TIGR00254">
    <property type="entry name" value="GGDEF"/>
    <property type="match status" value="1"/>
</dbReference>
<comment type="catalytic activity">
    <reaction evidence="3">
        <text>2 GTP = 3',3'-c-di-GMP + 2 diphosphate</text>
        <dbReference type="Rhea" id="RHEA:24898"/>
        <dbReference type="ChEBI" id="CHEBI:33019"/>
        <dbReference type="ChEBI" id="CHEBI:37565"/>
        <dbReference type="ChEBI" id="CHEBI:58805"/>
        <dbReference type="EC" id="2.7.7.65"/>
    </reaction>
</comment>
<dbReference type="InterPro" id="IPR050469">
    <property type="entry name" value="Diguanylate_Cyclase"/>
</dbReference>
<dbReference type="STRING" id="1129793.GPLA_2273"/>